<dbReference type="RefSeq" id="WP_049740546.1">
    <property type="nucleotide sequence ID" value="NZ_BJON01000003.1"/>
</dbReference>
<dbReference type="Proteomes" id="UP000319578">
    <property type="component" value="Unassembled WGS sequence"/>
</dbReference>
<dbReference type="STRING" id="54915.ADS79_22310"/>
<accession>A0A0K9YS09</accession>
<evidence type="ECO:0000313" key="1">
    <source>
        <dbReference type="EMBL" id="GED67162.1"/>
    </source>
</evidence>
<evidence type="ECO:0008006" key="5">
    <source>
        <dbReference type="Google" id="ProtNLM"/>
    </source>
</evidence>
<evidence type="ECO:0000313" key="4">
    <source>
        <dbReference type="Proteomes" id="UP000319578"/>
    </source>
</evidence>
<comment type="caution">
    <text evidence="2">The sequence shown here is derived from an EMBL/GenBank/DDBJ whole genome shotgun (WGS) entry which is preliminary data.</text>
</comment>
<dbReference type="OrthoDB" id="2476829at2"/>
<protein>
    <recommendedName>
        <fullName evidence="5">Lipoprotein</fullName>
    </recommendedName>
</protein>
<proteinExistence type="predicted"/>
<dbReference type="EMBL" id="LGIQ01000009">
    <property type="protein sequence ID" value="KNB71508.1"/>
    <property type="molecule type" value="Genomic_DNA"/>
</dbReference>
<keyword evidence="4" id="KW-1185">Reference proteome</keyword>
<name>A0A0K9YS09_9BACL</name>
<sequence>MIKSYKPMLLLYLLLFSVSFLVIGCSDTQTQKEHSQIHEQQDRDKELTQSKDKLAIDENPIPDENSKDLDQIAIGQSAAQVQDMFGKKYELLNDADTNTVIWRFDFTQNTDYKFPREKTLQNMNVDVVDLDGLKKGVIDSQLFIKFDDEDMVSSFSYYYKGSDNNIKVRHMFEDGTIKEERI</sequence>
<reference evidence="1 4" key="3">
    <citation type="submission" date="2019-06" db="EMBL/GenBank/DDBJ databases">
        <title>Whole genome shotgun sequence of Brevibacillus reuszeri NBRC 15719.</title>
        <authorList>
            <person name="Hosoyama A."/>
            <person name="Uohara A."/>
            <person name="Ohji S."/>
            <person name="Ichikawa N."/>
        </authorList>
    </citation>
    <scope>NUCLEOTIDE SEQUENCE [LARGE SCALE GENOMIC DNA]</scope>
    <source>
        <strain evidence="1 4">NBRC 15719</strain>
    </source>
</reference>
<evidence type="ECO:0000313" key="3">
    <source>
        <dbReference type="Proteomes" id="UP000036834"/>
    </source>
</evidence>
<reference evidence="3" key="1">
    <citation type="submission" date="2015-07" db="EMBL/GenBank/DDBJ databases">
        <title>Genome sequencing project for genomic taxonomy and phylogenomics of Bacillus-like bacteria.</title>
        <authorList>
            <person name="Liu B."/>
            <person name="Wang J."/>
            <person name="Zhu Y."/>
            <person name="Liu G."/>
            <person name="Chen Q."/>
            <person name="Chen Z."/>
            <person name="Lan J."/>
            <person name="Che J."/>
            <person name="Ge C."/>
            <person name="Shi H."/>
            <person name="Pan Z."/>
            <person name="Liu X."/>
        </authorList>
    </citation>
    <scope>NUCLEOTIDE SEQUENCE [LARGE SCALE GENOMIC DNA]</scope>
    <source>
        <strain evidence="3">DSM 9887</strain>
    </source>
</reference>
<dbReference type="EMBL" id="BJON01000003">
    <property type="protein sequence ID" value="GED67162.1"/>
    <property type="molecule type" value="Genomic_DNA"/>
</dbReference>
<dbReference type="Proteomes" id="UP000036834">
    <property type="component" value="Unassembled WGS sequence"/>
</dbReference>
<gene>
    <name evidence="2" type="ORF">ADS79_22310</name>
    <name evidence="1" type="ORF">BRE01_08640</name>
</gene>
<organism evidence="2 3">
    <name type="scientific">Brevibacillus reuszeri</name>
    <dbReference type="NCBI Taxonomy" id="54915"/>
    <lineage>
        <taxon>Bacteria</taxon>
        <taxon>Bacillati</taxon>
        <taxon>Bacillota</taxon>
        <taxon>Bacilli</taxon>
        <taxon>Bacillales</taxon>
        <taxon>Paenibacillaceae</taxon>
        <taxon>Brevibacillus</taxon>
    </lineage>
</organism>
<dbReference type="PROSITE" id="PS51257">
    <property type="entry name" value="PROKAR_LIPOPROTEIN"/>
    <property type="match status" value="1"/>
</dbReference>
<dbReference type="AlphaFoldDB" id="A0A0K9YS09"/>
<reference evidence="2" key="2">
    <citation type="submission" date="2015-07" db="EMBL/GenBank/DDBJ databases">
        <title>MeaNS - Measles Nucleotide Surveillance Program.</title>
        <authorList>
            <person name="Tran T."/>
            <person name="Druce J."/>
        </authorList>
    </citation>
    <scope>NUCLEOTIDE SEQUENCE</scope>
    <source>
        <strain evidence="2">DSM 9887</strain>
    </source>
</reference>
<dbReference type="PATRIC" id="fig|54915.3.peg.3590"/>
<evidence type="ECO:0000313" key="2">
    <source>
        <dbReference type="EMBL" id="KNB71508.1"/>
    </source>
</evidence>